<evidence type="ECO:0000256" key="1">
    <source>
        <dbReference type="ARBA" id="ARBA00004141"/>
    </source>
</evidence>
<evidence type="ECO:0000256" key="6">
    <source>
        <dbReference type="ARBA" id="ARBA00023136"/>
    </source>
</evidence>
<dbReference type="Pfam" id="PF00083">
    <property type="entry name" value="Sugar_tr"/>
    <property type="match status" value="1"/>
</dbReference>
<comment type="subcellular location">
    <subcellularLocation>
        <location evidence="1">Membrane</location>
        <topology evidence="1">Multi-pass membrane protein</topology>
    </subcellularLocation>
</comment>
<evidence type="ECO:0000313" key="11">
    <source>
        <dbReference type="Proteomes" id="UP001249851"/>
    </source>
</evidence>
<dbReference type="InterPro" id="IPR020846">
    <property type="entry name" value="MFS_dom"/>
</dbReference>
<dbReference type="Proteomes" id="UP001249851">
    <property type="component" value="Unassembled WGS sequence"/>
</dbReference>
<feature type="transmembrane region" description="Helical" evidence="8">
    <location>
        <begin position="204"/>
        <end position="226"/>
    </location>
</feature>
<feature type="transmembrane region" description="Helical" evidence="8">
    <location>
        <begin position="152"/>
        <end position="173"/>
    </location>
</feature>
<dbReference type="SUPFAM" id="SSF103473">
    <property type="entry name" value="MFS general substrate transporter"/>
    <property type="match status" value="1"/>
</dbReference>
<comment type="similarity">
    <text evidence="2">Belongs to the major facilitator superfamily.</text>
</comment>
<name>A0AAD9VH75_ACRCE</name>
<evidence type="ECO:0000256" key="4">
    <source>
        <dbReference type="ARBA" id="ARBA00022692"/>
    </source>
</evidence>
<organism evidence="10 11">
    <name type="scientific">Acropora cervicornis</name>
    <name type="common">Staghorn coral</name>
    <dbReference type="NCBI Taxonomy" id="6130"/>
    <lineage>
        <taxon>Eukaryota</taxon>
        <taxon>Metazoa</taxon>
        <taxon>Cnidaria</taxon>
        <taxon>Anthozoa</taxon>
        <taxon>Hexacorallia</taxon>
        <taxon>Scleractinia</taxon>
        <taxon>Astrocoeniina</taxon>
        <taxon>Acroporidae</taxon>
        <taxon>Acropora</taxon>
    </lineage>
</organism>
<dbReference type="InterPro" id="IPR036259">
    <property type="entry name" value="MFS_trans_sf"/>
</dbReference>
<feature type="transmembrane region" description="Helical" evidence="8">
    <location>
        <begin position="238"/>
        <end position="260"/>
    </location>
</feature>
<protein>
    <submittedName>
        <fullName evidence="10">Synaptic vesicle 2-related protein</fullName>
    </submittedName>
</protein>
<dbReference type="GO" id="GO:0016020">
    <property type="term" value="C:membrane"/>
    <property type="evidence" value="ECO:0007669"/>
    <property type="project" value="UniProtKB-SubCell"/>
</dbReference>
<dbReference type="PANTHER" id="PTHR23511">
    <property type="entry name" value="SYNAPTIC VESICLE GLYCOPROTEIN 2"/>
    <property type="match status" value="1"/>
</dbReference>
<evidence type="ECO:0000313" key="10">
    <source>
        <dbReference type="EMBL" id="KAK2574443.1"/>
    </source>
</evidence>
<feature type="transmembrane region" description="Helical" evidence="8">
    <location>
        <begin position="115"/>
        <end position="140"/>
    </location>
</feature>
<keyword evidence="5 8" id="KW-1133">Transmembrane helix</keyword>
<evidence type="ECO:0000256" key="3">
    <source>
        <dbReference type="ARBA" id="ARBA00022448"/>
    </source>
</evidence>
<proteinExistence type="inferred from homology"/>
<reference evidence="10" key="1">
    <citation type="journal article" date="2023" name="G3 (Bethesda)">
        <title>Whole genome assembly and annotation of the endangered Caribbean coral Acropora cervicornis.</title>
        <authorList>
            <person name="Selwyn J.D."/>
            <person name="Vollmer S.V."/>
        </authorList>
    </citation>
    <scope>NUCLEOTIDE SEQUENCE</scope>
    <source>
        <strain evidence="10">K2</strain>
    </source>
</reference>
<evidence type="ECO:0000256" key="7">
    <source>
        <dbReference type="SAM" id="MobiDB-lite"/>
    </source>
</evidence>
<feature type="domain" description="Major facilitator superfamily (MFS) profile" evidence="9">
    <location>
        <begin position="115"/>
        <end position="477"/>
    </location>
</feature>
<evidence type="ECO:0000259" key="9">
    <source>
        <dbReference type="PROSITE" id="PS50850"/>
    </source>
</evidence>
<evidence type="ECO:0000256" key="2">
    <source>
        <dbReference type="ARBA" id="ARBA00008335"/>
    </source>
</evidence>
<keyword evidence="3" id="KW-0813">Transport</keyword>
<dbReference type="PROSITE" id="PS50850">
    <property type="entry name" value="MFS"/>
    <property type="match status" value="1"/>
</dbReference>
<comment type="caution">
    <text evidence="10">The sequence shown here is derived from an EMBL/GenBank/DDBJ whole genome shotgun (WGS) entry which is preliminary data.</text>
</comment>
<keyword evidence="4 8" id="KW-0812">Transmembrane</keyword>
<feature type="transmembrane region" description="Helical" evidence="8">
    <location>
        <begin position="401"/>
        <end position="419"/>
    </location>
</feature>
<evidence type="ECO:0000256" key="5">
    <source>
        <dbReference type="ARBA" id="ARBA00022989"/>
    </source>
</evidence>
<keyword evidence="11" id="KW-1185">Reference proteome</keyword>
<reference evidence="10" key="2">
    <citation type="journal article" date="2023" name="Science">
        <title>Genomic signatures of disease resistance in endangered staghorn corals.</title>
        <authorList>
            <person name="Vollmer S.V."/>
            <person name="Selwyn J.D."/>
            <person name="Despard B.A."/>
            <person name="Roesel C.L."/>
        </authorList>
    </citation>
    <scope>NUCLEOTIDE SEQUENCE</scope>
    <source>
        <strain evidence="10">K2</strain>
    </source>
</reference>
<gene>
    <name evidence="10" type="ORF">P5673_000609</name>
</gene>
<dbReference type="EMBL" id="JARQWQ010000001">
    <property type="protein sequence ID" value="KAK2574443.1"/>
    <property type="molecule type" value="Genomic_DNA"/>
</dbReference>
<feature type="region of interest" description="Disordered" evidence="7">
    <location>
        <begin position="1"/>
        <end position="22"/>
    </location>
</feature>
<keyword evidence="6 8" id="KW-0472">Membrane</keyword>
<dbReference type="Gene3D" id="1.20.1250.20">
    <property type="entry name" value="MFS general substrate transporter like domains"/>
    <property type="match status" value="1"/>
</dbReference>
<evidence type="ECO:0000256" key="8">
    <source>
        <dbReference type="SAM" id="Phobius"/>
    </source>
</evidence>
<dbReference type="AlphaFoldDB" id="A0AAD9VH75"/>
<dbReference type="GO" id="GO:0022857">
    <property type="term" value="F:transmembrane transporter activity"/>
    <property type="evidence" value="ECO:0007669"/>
    <property type="project" value="InterPro"/>
</dbReference>
<sequence length="477" mass="53909">MAMNGFFNGEKPSPAIQPLPPLPFCDSKDGLKVKSASIKNYDSMTDSKEAFSNAKYRSPPRNRSTQLDELTDDIFMPLVDGDEFQEQEGEDSREPTYTLSDVIEKIGFGRFQVKIVLIVGFFYMTEALEIMLLSILAPSIRCIWHLSSWKEALITTVVFIGMMFGSSVWGWLADNYGRKFVIVICSLWTFYFGLLSSFSPHYYWIIALRCLVGFGVGGAPQSTTLLSEFLPSKVRSYFILSLSFFWALGSCFTAGIAMVVMPTLGWRWLLGLLSVPVLVFVFMSYWLPESCRYYLTAGEKEKATRILQKVAKNNKTEIPVGTLEDANESTRQGRFQDLLSPKFRKTSLLLWFIWFNLAFTYYGIALMTTEIFQGMDENAGSCEGVFCTMLLLERFGRKNTLAFQMTMITVLIFVIRGSINGAFQGFYVYTPECGGAYWSHANALCGTGAFKRINAFSFGCVRSHLLDLYCMYPTSPI</sequence>
<feature type="transmembrane region" description="Helical" evidence="8">
    <location>
        <begin position="180"/>
        <end position="198"/>
    </location>
</feature>
<accession>A0AAD9VH75</accession>
<dbReference type="PANTHER" id="PTHR23511:SF5">
    <property type="entry name" value="MAJOR FACILITATOR-TYPE TRANSPORTER HXNZ-RELATED"/>
    <property type="match status" value="1"/>
</dbReference>
<dbReference type="InterPro" id="IPR005828">
    <property type="entry name" value="MFS_sugar_transport-like"/>
</dbReference>
<feature type="transmembrane region" description="Helical" evidence="8">
    <location>
        <begin position="266"/>
        <end position="287"/>
    </location>
</feature>
<feature type="transmembrane region" description="Helical" evidence="8">
    <location>
        <begin position="348"/>
        <end position="367"/>
    </location>
</feature>